<proteinExistence type="predicted"/>
<evidence type="ECO:0000313" key="1">
    <source>
        <dbReference type="EMBL" id="MBD8498374.1"/>
    </source>
</evidence>
<dbReference type="EMBL" id="JACYTN010000004">
    <property type="protein sequence ID" value="MBD8498374.1"/>
    <property type="molecule type" value="Genomic_DNA"/>
</dbReference>
<organism evidence="1 2">
    <name type="scientific">Paenibacillus arenosi</name>
    <dbReference type="NCBI Taxonomy" id="2774142"/>
    <lineage>
        <taxon>Bacteria</taxon>
        <taxon>Bacillati</taxon>
        <taxon>Bacillota</taxon>
        <taxon>Bacilli</taxon>
        <taxon>Bacillales</taxon>
        <taxon>Paenibacillaceae</taxon>
        <taxon>Paenibacillus</taxon>
    </lineage>
</organism>
<sequence>MTLQDVQITIDLQKPTGRLSFATPLILGKKAGGAAYKEYAHLDAVKADYADTTKEYAMAKVLFDQGEHAPTQIAIAARDELEDAVTRLRTLLDGGWYYLLSTENDAATVEALAKELEKEDYRLFVTRISDKAKLQALKTAGYTRTVVFYHTDAAAYPDAALVGAVGSADVGSVTWKFKQCQGIAPLKMTSNELLDIHLGGAITYVNKQGQPRTSEGKTVSGEYIDVIMARDYVRARMEEQIQKLLNESDKVPYTNSGIAQIESTVVNVLLEAFDMGIIAEDESGEGLFGTKFLLRDEVDPLDRASREYKGGSFWFEVAGAVHQVRVSGVIRF</sequence>
<dbReference type="InterPro" id="IPR021808">
    <property type="entry name" value="DUF3383"/>
</dbReference>
<evidence type="ECO:0000313" key="2">
    <source>
        <dbReference type="Proteomes" id="UP000634529"/>
    </source>
</evidence>
<dbReference type="Proteomes" id="UP000634529">
    <property type="component" value="Unassembled WGS sequence"/>
</dbReference>
<comment type="caution">
    <text evidence="1">The sequence shown here is derived from an EMBL/GenBank/DDBJ whole genome shotgun (WGS) entry which is preliminary data.</text>
</comment>
<protein>
    <submittedName>
        <fullName evidence="1">DUF3383 family protein</fullName>
    </submittedName>
</protein>
<dbReference type="Pfam" id="PF11863">
    <property type="entry name" value="DUF3383"/>
    <property type="match status" value="1"/>
</dbReference>
<dbReference type="RefSeq" id="WP_192024760.1">
    <property type="nucleotide sequence ID" value="NZ_JACYTN010000004.1"/>
</dbReference>
<gene>
    <name evidence="1" type="ORF">IFO66_08615</name>
</gene>
<keyword evidence="2" id="KW-1185">Reference proteome</keyword>
<reference evidence="1 2" key="1">
    <citation type="submission" date="2020-09" db="EMBL/GenBank/DDBJ databases">
        <title>Paenibacillus sp. CAU 1523 isolated from sand of Haeundae Beach.</title>
        <authorList>
            <person name="Kim W."/>
        </authorList>
    </citation>
    <scope>NUCLEOTIDE SEQUENCE [LARGE SCALE GENOMIC DNA]</scope>
    <source>
        <strain evidence="1 2">CAU 1523</strain>
    </source>
</reference>
<accession>A0ABR9AWB5</accession>
<name>A0ABR9AWB5_9BACL</name>